<keyword evidence="3" id="KW-1185">Reference proteome</keyword>
<evidence type="ECO:0000313" key="2">
    <source>
        <dbReference type="EMBL" id="KAJ4356669.1"/>
    </source>
</evidence>
<dbReference type="EMBL" id="JAPEUX010000003">
    <property type="protein sequence ID" value="KAJ4356669.1"/>
    <property type="molecule type" value="Genomic_DNA"/>
</dbReference>
<feature type="region of interest" description="Disordered" evidence="1">
    <location>
        <begin position="1"/>
        <end position="20"/>
    </location>
</feature>
<evidence type="ECO:0000256" key="1">
    <source>
        <dbReference type="SAM" id="MobiDB-lite"/>
    </source>
</evidence>
<dbReference type="OrthoDB" id="5245501at2759"/>
<reference evidence="2" key="1">
    <citation type="submission" date="2022-10" db="EMBL/GenBank/DDBJ databases">
        <title>Tapping the CABI collections for fungal endophytes: first genome assemblies for Collariella, Neodidymelliopsis, Ascochyta clinopodiicola, Didymella pomorum, Didymosphaeria variabile, Neocosmospora piperis and Neocucurbitaria cava.</title>
        <authorList>
            <person name="Hill R."/>
        </authorList>
    </citation>
    <scope>NUCLEOTIDE SEQUENCE</scope>
    <source>
        <strain evidence="2">IMI 356815</strain>
    </source>
</reference>
<comment type="caution">
    <text evidence="2">The sequence shown here is derived from an EMBL/GenBank/DDBJ whole genome shotgun (WGS) entry which is preliminary data.</text>
</comment>
<dbReference type="AlphaFoldDB" id="A0A9W8XQR9"/>
<gene>
    <name evidence="2" type="ORF">N0V89_004705</name>
</gene>
<proteinExistence type="predicted"/>
<dbReference type="RefSeq" id="XP_056073795.1">
    <property type="nucleotide sequence ID" value="XM_056213487.1"/>
</dbReference>
<name>A0A9W8XQR9_9PLEO</name>
<sequence length="593" mass="65467">MGQSKNPDPHDPPEGATQVKIDGKVEGVVAGSISLSGGKNQIIGQLHKTVHIAVNLADHMVGYAARIKGADVRMRDIADRIRATSSILHGIEILFEQLSSEPKEGFSKVPDAANDLYAEIQSCETWLGGVGKQMSDFMEGVPAPKRVEGKVREKVELAQESLVLLETKIATVELGIQDHKVNLQIRLSIFSLSFSNQKPDLTWSDVISDMLSELRRILSELDLLRNGTEPKTLHSPALGASNASKIGLVPAPAAFNPRYAGWLIQNGSPHAKKSDAKIRSWLKPGVTPLAFSSEQLYLQVVGLMVEDGKKNQTLHSTYERLGPQRQSAILDLLAQENQELQKEQPVLEWKLASIRPQMHRIDRYQREIVSMLVILKTELKPHVDWESLKGPQVPHLRGGTLQGLGMFVRHDATGGIMNTIEKCRKKCHAFTMHMLAPATGEKGHKKCHAFTMHMRAPATDGIMNTIDKCRKKPHASTIHMQGPATTPDINIIRELKLLPKDFNSSNLSLALGSLTVLVLLYTALLEDSNMPPPVLWHMALLGDINMPPPEHMQALPSRRPGMGIQVCPLIMPATHIQALLKGQLQRIRPTIPM</sequence>
<organism evidence="2 3">
    <name type="scientific">Didymosphaeria variabile</name>
    <dbReference type="NCBI Taxonomy" id="1932322"/>
    <lineage>
        <taxon>Eukaryota</taxon>
        <taxon>Fungi</taxon>
        <taxon>Dikarya</taxon>
        <taxon>Ascomycota</taxon>
        <taxon>Pezizomycotina</taxon>
        <taxon>Dothideomycetes</taxon>
        <taxon>Pleosporomycetidae</taxon>
        <taxon>Pleosporales</taxon>
        <taxon>Massarineae</taxon>
        <taxon>Didymosphaeriaceae</taxon>
        <taxon>Didymosphaeria</taxon>
    </lineage>
</organism>
<dbReference type="Proteomes" id="UP001140513">
    <property type="component" value="Unassembled WGS sequence"/>
</dbReference>
<protein>
    <submittedName>
        <fullName evidence="2">Uncharacterized protein</fullName>
    </submittedName>
</protein>
<evidence type="ECO:0000313" key="3">
    <source>
        <dbReference type="Proteomes" id="UP001140513"/>
    </source>
</evidence>
<accession>A0A9W8XQR9</accession>
<dbReference type="GeneID" id="80908235"/>